<gene>
    <name evidence="3" type="ORF">FVE85_6523</name>
</gene>
<evidence type="ECO:0000313" key="4">
    <source>
        <dbReference type="Proteomes" id="UP000324585"/>
    </source>
</evidence>
<proteinExistence type="predicted"/>
<name>A0A5J4Z6V5_PORPP</name>
<keyword evidence="2" id="KW-0472">Membrane</keyword>
<reference evidence="4" key="1">
    <citation type="journal article" date="2019" name="Nat. Commun.">
        <title>Expansion of phycobilisome linker gene families in mesophilic red algae.</title>
        <authorList>
            <person name="Lee J."/>
            <person name="Kim D."/>
            <person name="Bhattacharya D."/>
            <person name="Yoon H.S."/>
        </authorList>
    </citation>
    <scope>NUCLEOTIDE SEQUENCE [LARGE SCALE GENOMIC DNA]</scope>
    <source>
        <strain evidence="4">CCMP 1328</strain>
    </source>
</reference>
<feature type="transmembrane region" description="Helical" evidence="2">
    <location>
        <begin position="12"/>
        <end position="31"/>
    </location>
</feature>
<dbReference type="AlphaFoldDB" id="A0A5J4Z6V5"/>
<accession>A0A5J4Z6V5</accession>
<evidence type="ECO:0000256" key="1">
    <source>
        <dbReference type="SAM" id="MobiDB-lite"/>
    </source>
</evidence>
<keyword evidence="2" id="KW-0812">Transmembrane</keyword>
<comment type="caution">
    <text evidence="3">The sequence shown here is derived from an EMBL/GenBank/DDBJ whole genome shotgun (WGS) entry which is preliminary data.</text>
</comment>
<keyword evidence="2" id="KW-1133">Transmembrane helix</keyword>
<dbReference type="Proteomes" id="UP000324585">
    <property type="component" value="Unassembled WGS sequence"/>
</dbReference>
<organism evidence="3 4">
    <name type="scientific">Porphyridium purpureum</name>
    <name type="common">Red alga</name>
    <name type="synonym">Porphyridium cruentum</name>
    <dbReference type="NCBI Taxonomy" id="35688"/>
    <lineage>
        <taxon>Eukaryota</taxon>
        <taxon>Rhodophyta</taxon>
        <taxon>Bangiophyceae</taxon>
        <taxon>Porphyridiales</taxon>
        <taxon>Porphyridiaceae</taxon>
        <taxon>Porphyridium</taxon>
    </lineage>
</organism>
<evidence type="ECO:0000256" key="2">
    <source>
        <dbReference type="SAM" id="Phobius"/>
    </source>
</evidence>
<feature type="region of interest" description="Disordered" evidence="1">
    <location>
        <begin position="76"/>
        <end position="99"/>
    </location>
</feature>
<evidence type="ECO:0000313" key="3">
    <source>
        <dbReference type="EMBL" id="KAA8498938.1"/>
    </source>
</evidence>
<sequence>MYRRRDCSYELLLLALRGQSAAAVVWLALTFRLGSRDLRGCQTADNRTPQVHASSAYLFDAMNAARALLEVQDAPDERGQASMARVPSVMDPHKRELYL</sequence>
<dbReference type="EMBL" id="VRMN01000001">
    <property type="protein sequence ID" value="KAA8498938.1"/>
    <property type="molecule type" value="Genomic_DNA"/>
</dbReference>
<keyword evidence="4" id="KW-1185">Reference proteome</keyword>
<protein>
    <submittedName>
        <fullName evidence="3">Uncharacterized protein</fullName>
    </submittedName>
</protein>